<sequence length="115" mass="13658">MKKYNERIIRIASELMGFSYKLNSNKFDITVESLEDKTVIDFKVYNATITEKKLKEIEDLLSSPRLHEIEEYYWNLSGNDIINTELDLVGMMVDESIVNYDKENHILYIKLIRLF</sequence>
<dbReference type="RefSeq" id="WP_089867824.1">
    <property type="nucleotide sequence ID" value="NZ_CP173238.1"/>
</dbReference>
<evidence type="ECO:0000313" key="3">
    <source>
        <dbReference type="Proteomes" id="UP000198811"/>
    </source>
</evidence>
<comment type="caution">
    <text evidence="1">The sequence shown here is derived from an EMBL/GenBank/DDBJ whole genome shotgun (WGS) entry which is preliminary data.</text>
</comment>
<name>A0A240AEA1_CLOCO</name>
<evidence type="ECO:0000313" key="2">
    <source>
        <dbReference type="EMBL" id="SDL40850.1"/>
    </source>
</evidence>
<keyword evidence="3" id="KW-1185">Reference proteome</keyword>
<evidence type="ECO:0000313" key="1">
    <source>
        <dbReference type="EMBL" id="NOH17241.1"/>
    </source>
</evidence>
<evidence type="ECO:0000313" key="4">
    <source>
        <dbReference type="Proteomes" id="UP000528432"/>
    </source>
</evidence>
<protein>
    <submittedName>
        <fullName evidence="1">Uncharacterized protein</fullName>
    </submittedName>
</protein>
<gene>
    <name evidence="1" type="ORF">HMJ28_12800</name>
    <name evidence="2" type="ORF">SAMN05216497_1303</name>
</gene>
<proteinExistence type="predicted"/>
<dbReference type="EMBL" id="JABFIF010000042">
    <property type="protein sequence ID" value="NOH17241.1"/>
    <property type="molecule type" value="Genomic_DNA"/>
</dbReference>
<accession>A0A240AEA1</accession>
<reference evidence="1 4" key="2">
    <citation type="submission" date="2020-05" db="EMBL/GenBank/DDBJ databases">
        <title>Draft genome sequence of Clostridium cochlearium strain AGROS13 isolated from a sheep dairy farm in New Zealand.</title>
        <authorList>
            <person name="Gupta T.B."/>
            <person name="Jauregui R."/>
            <person name="Risson A.N."/>
            <person name="Brightwell G."/>
            <person name="Maclean P."/>
        </authorList>
    </citation>
    <scope>NUCLEOTIDE SEQUENCE [LARGE SCALE GENOMIC DNA]</scope>
    <source>
        <strain evidence="1 4">AGROS13</strain>
    </source>
</reference>
<dbReference type="STRING" id="1494.SAMN05216497_1303"/>
<dbReference type="Proteomes" id="UP000528432">
    <property type="component" value="Unassembled WGS sequence"/>
</dbReference>
<organism evidence="1 4">
    <name type="scientific">Clostridium cochlearium</name>
    <dbReference type="NCBI Taxonomy" id="1494"/>
    <lineage>
        <taxon>Bacteria</taxon>
        <taxon>Bacillati</taxon>
        <taxon>Bacillota</taxon>
        <taxon>Clostridia</taxon>
        <taxon>Eubacteriales</taxon>
        <taxon>Clostridiaceae</taxon>
        <taxon>Clostridium</taxon>
    </lineage>
</organism>
<dbReference type="Proteomes" id="UP000198811">
    <property type="component" value="Unassembled WGS sequence"/>
</dbReference>
<dbReference type="GeneID" id="70577373"/>
<reference evidence="2 3" key="1">
    <citation type="submission" date="2016-10" db="EMBL/GenBank/DDBJ databases">
        <authorList>
            <person name="Varghese N."/>
            <person name="Submissions S."/>
        </authorList>
    </citation>
    <scope>NUCLEOTIDE SEQUENCE [LARGE SCALE GENOMIC DNA]</scope>
    <source>
        <strain evidence="2 3">NLAE-zl-C224</strain>
    </source>
</reference>
<dbReference type="AlphaFoldDB" id="A0A240AEA1"/>
<dbReference type="OrthoDB" id="9794280at2"/>
<dbReference type="EMBL" id="FNGL01000030">
    <property type="protein sequence ID" value="SDL40850.1"/>
    <property type="molecule type" value="Genomic_DNA"/>
</dbReference>